<accession>A0A8J2WRI6</accession>
<dbReference type="GO" id="GO:0051301">
    <property type="term" value="P:cell division"/>
    <property type="evidence" value="ECO:0007669"/>
    <property type="project" value="UniProtKB-KW"/>
</dbReference>
<name>A0A8J2WRI6_9STRA</name>
<proteinExistence type="inferred from homology"/>
<dbReference type="EMBL" id="CAKKNE010000005">
    <property type="protein sequence ID" value="CAH0377833.1"/>
    <property type="molecule type" value="Genomic_DNA"/>
</dbReference>
<dbReference type="CDD" id="cd20537">
    <property type="entry name" value="CYCLIN_CCNO-like_rpt2"/>
    <property type="match status" value="1"/>
</dbReference>
<dbReference type="SMART" id="SM01332">
    <property type="entry name" value="Cyclin_C"/>
    <property type="match status" value="1"/>
</dbReference>
<feature type="compositionally biased region" description="Basic and acidic residues" evidence="5">
    <location>
        <begin position="62"/>
        <end position="79"/>
    </location>
</feature>
<feature type="region of interest" description="Disordered" evidence="5">
    <location>
        <begin position="1"/>
        <end position="87"/>
    </location>
</feature>
<dbReference type="CDD" id="cd20507">
    <property type="entry name" value="CYCLIN_CCNB1-like_rpt1"/>
    <property type="match status" value="1"/>
</dbReference>
<evidence type="ECO:0000313" key="9">
    <source>
        <dbReference type="Proteomes" id="UP000789595"/>
    </source>
</evidence>
<dbReference type="PROSITE" id="PS00292">
    <property type="entry name" value="CYCLINS"/>
    <property type="match status" value="1"/>
</dbReference>
<dbReference type="OrthoDB" id="5590282at2759"/>
<dbReference type="Proteomes" id="UP000789595">
    <property type="component" value="Unassembled WGS sequence"/>
</dbReference>
<evidence type="ECO:0000256" key="2">
    <source>
        <dbReference type="ARBA" id="ARBA00023127"/>
    </source>
</evidence>
<evidence type="ECO:0000259" key="6">
    <source>
        <dbReference type="SMART" id="SM00385"/>
    </source>
</evidence>
<gene>
    <name evidence="8" type="ORF">PECAL_5P23530</name>
</gene>
<evidence type="ECO:0000256" key="5">
    <source>
        <dbReference type="SAM" id="MobiDB-lite"/>
    </source>
</evidence>
<dbReference type="Pfam" id="PF02984">
    <property type="entry name" value="Cyclin_C"/>
    <property type="match status" value="1"/>
</dbReference>
<evidence type="ECO:0000313" key="8">
    <source>
        <dbReference type="EMBL" id="CAH0377833.1"/>
    </source>
</evidence>
<dbReference type="FunFam" id="1.10.472.10:FF:000001">
    <property type="entry name" value="G2/mitotic-specific cyclin"/>
    <property type="match status" value="1"/>
</dbReference>
<dbReference type="InterPro" id="IPR004367">
    <property type="entry name" value="Cyclin_C-dom"/>
</dbReference>
<sequence>MVRTRRGATTGEADDNASDGDVEIFDERPPAPPPRPRPAAGRGRQAFGAVDPNQGRKRKARPPPDQRDDKRPKKQRETVPYDVDVDNAHDEQQVTEYVVDLYKHYKSVESTWPIEAYIEFQQDINAKMRAVLVDWLVEVHLKFKMLQPTLYLTVQIIDRYLSSKQIHRKKLQLLGVSALFVACKYEEIYPPEVADFTYITDHAYAAEEVLDMEMKILLELDWKITAPNAHLWIERLCAVSRASSRVKHRAEYYSQRTLQEYALLDFKPSQIAAAAVHLSLVAEARENRDNRECWPRPCERLTGYTQLELYACAKAISFHVNGGVDSKRRLVACKKKFGRHDFAEVSSSGKCPVLKRPRELALES</sequence>
<dbReference type="PANTHER" id="PTHR10177">
    <property type="entry name" value="CYCLINS"/>
    <property type="match status" value="1"/>
</dbReference>
<dbReference type="Gene3D" id="1.10.472.10">
    <property type="entry name" value="Cyclin-like"/>
    <property type="match status" value="2"/>
</dbReference>
<organism evidence="8 9">
    <name type="scientific">Pelagomonas calceolata</name>
    <dbReference type="NCBI Taxonomy" id="35677"/>
    <lineage>
        <taxon>Eukaryota</taxon>
        <taxon>Sar</taxon>
        <taxon>Stramenopiles</taxon>
        <taxon>Ochrophyta</taxon>
        <taxon>Pelagophyceae</taxon>
        <taxon>Pelagomonadales</taxon>
        <taxon>Pelagomonadaceae</taxon>
        <taxon>Pelagomonas</taxon>
    </lineage>
</organism>
<dbReference type="SUPFAM" id="SSF47954">
    <property type="entry name" value="Cyclin-like"/>
    <property type="match status" value="2"/>
</dbReference>
<feature type="domain" description="Cyclin C-terminal" evidence="7">
    <location>
        <begin position="227"/>
        <end position="353"/>
    </location>
</feature>
<evidence type="ECO:0000259" key="7">
    <source>
        <dbReference type="SMART" id="SM01332"/>
    </source>
</evidence>
<dbReference type="Pfam" id="PF00134">
    <property type="entry name" value="Cyclin_N"/>
    <property type="match status" value="1"/>
</dbReference>
<evidence type="ECO:0000256" key="3">
    <source>
        <dbReference type="ARBA" id="ARBA00023306"/>
    </source>
</evidence>
<dbReference type="InterPro" id="IPR006671">
    <property type="entry name" value="Cyclin_N"/>
</dbReference>
<keyword evidence="2 4" id="KW-0195">Cyclin</keyword>
<dbReference type="AlphaFoldDB" id="A0A8J2WRI6"/>
<comment type="caution">
    <text evidence="8">The sequence shown here is derived from an EMBL/GenBank/DDBJ whole genome shotgun (WGS) entry which is preliminary data.</text>
</comment>
<keyword evidence="3" id="KW-0131">Cell cycle</keyword>
<comment type="similarity">
    <text evidence="4">Belongs to the cyclin family.</text>
</comment>
<dbReference type="InterPro" id="IPR039361">
    <property type="entry name" value="Cyclin"/>
</dbReference>
<feature type="compositionally biased region" description="Low complexity" evidence="5">
    <location>
        <begin position="38"/>
        <end position="49"/>
    </location>
</feature>
<feature type="compositionally biased region" description="Acidic residues" evidence="5">
    <location>
        <begin position="12"/>
        <end position="24"/>
    </location>
</feature>
<protein>
    <recommendedName>
        <fullName evidence="10">Cyclin N-terminal domain-containing protein</fullName>
    </recommendedName>
</protein>
<dbReference type="InterPro" id="IPR036915">
    <property type="entry name" value="Cyclin-like_sf"/>
</dbReference>
<evidence type="ECO:0000256" key="1">
    <source>
        <dbReference type="ARBA" id="ARBA00022618"/>
    </source>
</evidence>
<evidence type="ECO:0000256" key="4">
    <source>
        <dbReference type="RuleBase" id="RU000383"/>
    </source>
</evidence>
<dbReference type="InterPro" id="IPR013763">
    <property type="entry name" value="Cyclin-like_dom"/>
</dbReference>
<feature type="domain" description="Cyclin-like" evidence="6">
    <location>
        <begin position="134"/>
        <end position="218"/>
    </location>
</feature>
<dbReference type="InterPro" id="IPR048258">
    <property type="entry name" value="Cyclins_cyclin-box"/>
</dbReference>
<dbReference type="SMART" id="SM00385">
    <property type="entry name" value="CYCLIN"/>
    <property type="match status" value="2"/>
</dbReference>
<evidence type="ECO:0008006" key="10">
    <source>
        <dbReference type="Google" id="ProtNLM"/>
    </source>
</evidence>
<keyword evidence="1" id="KW-0132">Cell division</keyword>
<keyword evidence="9" id="KW-1185">Reference proteome</keyword>
<reference evidence="8" key="1">
    <citation type="submission" date="2021-11" db="EMBL/GenBank/DDBJ databases">
        <authorList>
            <consortium name="Genoscope - CEA"/>
            <person name="William W."/>
        </authorList>
    </citation>
    <scope>NUCLEOTIDE SEQUENCE</scope>
</reference>
<feature type="domain" description="Cyclin-like" evidence="6">
    <location>
        <begin position="231"/>
        <end position="318"/>
    </location>
</feature>